<dbReference type="EMBL" id="FQWQ01000003">
    <property type="protein sequence ID" value="SHH55719.1"/>
    <property type="molecule type" value="Genomic_DNA"/>
</dbReference>
<organism evidence="2 3">
    <name type="scientific">Chryseolinea serpens</name>
    <dbReference type="NCBI Taxonomy" id="947013"/>
    <lineage>
        <taxon>Bacteria</taxon>
        <taxon>Pseudomonadati</taxon>
        <taxon>Bacteroidota</taxon>
        <taxon>Cytophagia</taxon>
        <taxon>Cytophagales</taxon>
        <taxon>Fulvivirgaceae</taxon>
        <taxon>Chryseolinea</taxon>
    </lineage>
</organism>
<evidence type="ECO:0000313" key="3">
    <source>
        <dbReference type="Proteomes" id="UP000184212"/>
    </source>
</evidence>
<name>A0A1M5TY99_9BACT</name>
<gene>
    <name evidence="2" type="ORF">SAMN04488109_4349</name>
</gene>
<sequence length="420" mass="47834">MATHMKSRWYAGVVSLMMTAMLTPAWAQQKFDEERMQRDIAVAENVLSTLIKQQISNQRTFFPLEVKGSYQSGYGVTFTLPADYTTPMVWNDGNGSTTITYYGSGNNPPGVQVYGNDLNVGNNYVGDENELEEEDAPVMPPDPDDKERFKLITKETKKRNNDMDSVRDAYNAKVVEAAKTFILDYGDMIAQLQPTERVVVSNQGNNPRVWVNQFFNAPNRTHLSVEGLKSDITAFRLGKITREQALAKLKVVNTETVEEVAPDLELLASIFSRLYSPDLSKTYFTEDNIYFERLKDFGVIYYMQAYSGIERERDSRRYIMPTLGLNDVDQATRDKKAKEIYPKFETELKDNIVEYGRTLKSLKDDEVLVFQVKITRCNKCDIPSSLEYTLKASVLKDFNAGKIDRNAVLSKFTVKKGNNQ</sequence>
<keyword evidence="1" id="KW-0732">Signal</keyword>
<reference evidence="2 3" key="1">
    <citation type="submission" date="2016-11" db="EMBL/GenBank/DDBJ databases">
        <authorList>
            <person name="Jaros S."/>
            <person name="Januszkiewicz K."/>
            <person name="Wedrychowicz H."/>
        </authorList>
    </citation>
    <scope>NUCLEOTIDE SEQUENCE [LARGE SCALE GENOMIC DNA]</scope>
    <source>
        <strain evidence="2 3">DSM 24574</strain>
    </source>
</reference>
<feature type="chain" id="PRO_5013200586" evidence="1">
    <location>
        <begin position="28"/>
        <end position="420"/>
    </location>
</feature>
<dbReference type="Proteomes" id="UP000184212">
    <property type="component" value="Unassembled WGS sequence"/>
</dbReference>
<dbReference type="STRING" id="947013.SAMN04488109_4349"/>
<accession>A0A1M5TY99</accession>
<keyword evidence="3" id="KW-1185">Reference proteome</keyword>
<proteinExistence type="predicted"/>
<evidence type="ECO:0000313" key="2">
    <source>
        <dbReference type="EMBL" id="SHH55719.1"/>
    </source>
</evidence>
<feature type="signal peptide" evidence="1">
    <location>
        <begin position="1"/>
        <end position="27"/>
    </location>
</feature>
<protein>
    <submittedName>
        <fullName evidence="2">Uncharacterized protein</fullName>
    </submittedName>
</protein>
<evidence type="ECO:0000256" key="1">
    <source>
        <dbReference type="SAM" id="SignalP"/>
    </source>
</evidence>
<dbReference type="AlphaFoldDB" id="A0A1M5TY99"/>